<evidence type="ECO:0000259" key="2">
    <source>
        <dbReference type="SMART" id="SM00849"/>
    </source>
</evidence>
<gene>
    <name evidence="3" type="primary">cphA1</name>
    <name evidence="3" type="ORF">HPF_01070</name>
</gene>
<dbReference type="Pfam" id="PF00753">
    <property type="entry name" value="Lactamase_B"/>
    <property type="match status" value="1"/>
</dbReference>
<reference evidence="3 4" key="1">
    <citation type="submission" date="2019-03" db="EMBL/GenBank/DDBJ databases">
        <authorList>
            <person name="Sebastian G."/>
            <person name="Baumann P."/>
            <person name="Ruckert C."/>
            <person name="Kalinowski J."/>
            <person name="Nebel B."/>
            <person name="Takors R."/>
            <person name="Blombach B."/>
        </authorList>
    </citation>
    <scope>NUCLEOTIDE SEQUENCE [LARGE SCALE GENOMIC DNA]</scope>
    <source>
        <strain evidence="3 4">DSM 1084</strain>
    </source>
</reference>
<sequence>MRLPSLFSISAGLLVWAITSPLARAVEVRFQPVAPGVYAFIGEKVGRTYDNEGLNANIGLVVTPAGALLIDSGASAQGAQKINAAVKKVTDQPVKWVINTGGQDHRWLGNGHFIAQGAEVIAHASGKADLLARGGDHLAALRPVLKDKLDGTVPALPTRWLAGSDETLNLGGVTVEVKHRGGAHTPGDLMVWLPQQRVVFSGDIVYVDRMLGVIPVSHTGRWLASFAALEALKPARIVPGHGEVCELPKAQAQTRDYLQALRTHMKQAVENGEDIGAAIKAFDAKPWMGLLNATELHPGNASRTYLELERE</sequence>
<dbReference type="SMART" id="SM00849">
    <property type="entry name" value="Lactamase_B"/>
    <property type="match status" value="1"/>
</dbReference>
<dbReference type="Gene3D" id="3.60.15.10">
    <property type="entry name" value="Ribonuclease Z/Hydroxyacylglutathione hydrolase-like"/>
    <property type="match status" value="1"/>
</dbReference>
<dbReference type="PANTHER" id="PTHR42951:SF4">
    <property type="entry name" value="ACYL-COENZYME A THIOESTERASE MBLAC2"/>
    <property type="match status" value="1"/>
</dbReference>
<dbReference type="KEGG" id="hpse:HPF_01070"/>
<dbReference type="SUPFAM" id="SSF56281">
    <property type="entry name" value="Metallo-hydrolase/oxidoreductase"/>
    <property type="match status" value="1"/>
</dbReference>
<dbReference type="InterPro" id="IPR050855">
    <property type="entry name" value="NDM-1-like"/>
</dbReference>
<protein>
    <submittedName>
        <fullName evidence="3">Beta-lactamase</fullName>
        <ecNumber evidence="3">3.5.2.6</ecNumber>
    </submittedName>
</protein>
<dbReference type="EC" id="3.5.2.6" evidence="3"/>
<dbReference type="GO" id="GO:0017001">
    <property type="term" value="P:antibiotic catabolic process"/>
    <property type="evidence" value="ECO:0007669"/>
    <property type="project" value="UniProtKB-ARBA"/>
</dbReference>
<proteinExistence type="inferred from homology"/>
<evidence type="ECO:0000313" key="3">
    <source>
        <dbReference type="EMBL" id="QBM26249.1"/>
    </source>
</evidence>
<dbReference type="InterPro" id="IPR001279">
    <property type="entry name" value="Metallo-B-lactamas"/>
</dbReference>
<organism evidence="3 4">
    <name type="scientific">Hydrogenophaga pseudoflava</name>
    <name type="common">Pseudomonas carboxydoflava</name>
    <dbReference type="NCBI Taxonomy" id="47421"/>
    <lineage>
        <taxon>Bacteria</taxon>
        <taxon>Pseudomonadati</taxon>
        <taxon>Pseudomonadota</taxon>
        <taxon>Betaproteobacteria</taxon>
        <taxon>Burkholderiales</taxon>
        <taxon>Comamonadaceae</taxon>
        <taxon>Hydrogenophaga</taxon>
    </lineage>
</organism>
<comment type="similarity">
    <text evidence="1">Belongs to the metallo-beta-lactamase superfamily. Class-B beta-lactamase family.</text>
</comment>
<dbReference type="Proteomes" id="UP000293912">
    <property type="component" value="Chromosome"/>
</dbReference>
<name>A0A4P6WUU6_HYDPS</name>
<evidence type="ECO:0000256" key="1">
    <source>
        <dbReference type="ARBA" id="ARBA00005250"/>
    </source>
</evidence>
<feature type="domain" description="Metallo-beta-lactamase" evidence="2">
    <location>
        <begin position="55"/>
        <end position="241"/>
    </location>
</feature>
<dbReference type="InterPro" id="IPR036866">
    <property type="entry name" value="RibonucZ/Hydroxyglut_hydro"/>
</dbReference>
<keyword evidence="3" id="KW-0378">Hydrolase</keyword>
<dbReference type="AlphaFoldDB" id="A0A4P6WUU6"/>
<dbReference type="PANTHER" id="PTHR42951">
    <property type="entry name" value="METALLO-BETA-LACTAMASE DOMAIN-CONTAINING"/>
    <property type="match status" value="1"/>
</dbReference>
<evidence type="ECO:0000313" key="4">
    <source>
        <dbReference type="Proteomes" id="UP000293912"/>
    </source>
</evidence>
<keyword evidence="4" id="KW-1185">Reference proteome</keyword>
<accession>A0A4P6WUU6</accession>
<dbReference type="CDD" id="cd16282">
    <property type="entry name" value="metallo-hydrolase-like_MBL-fold"/>
    <property type="match status" value="1"/>
</dbReference>
<dbReference type="RefSeq" id="WP_133155498.1">
    <property type="nucleotide sequence ID" value="NZ_CP037867.1"/>
</dbReference>
<dbReference type="GO" id="GO:0008800">
    <property type="term" value="F:beta-lactamase activity"/>
    <property type="evidence" value="ECO:0007669"/>
    <property type="project" value="UniProtKB-EC"/>
</dbReference>
<dbReference type="EMBL" id="CP037867">
    <property type="protein sequence ID" value="QBM26249.1"/>
    <property type="molecule type" value="Genomic_DNA"/>
</dbReference>